<accession>A0A5B9QK24</accession>
<evidence type="ECO:0000313" key="2">
    <source>
        <dbReference type="EMBL" id="QEG34501.1"/>
    </source>
</evidence>
<proteinExistence type="predicted"/>
<sequence>MSDDKKIFVDENWKDQVEAEKAAYDEQPKTDEAKDAQAQSLPPASFEMLVSTFASEALIALGQVPNPMNNEYTISFEHARYTIDMLQVLEEKTKGNLSTEEAAMLESLLHQLRMAFVALQGQVKEQAAAEPTKSKLEL</sequence>
<dbReference type="AlphaFoldDB" id="A0A5B9QK24"/>
<organism evidence="2 3">
    <name type="scientific">Bythopirellula goksoeyrii</name>
    <dbReference type="NCBI Taxonomy" id="1400387"/>
    <lineage>
        <taxon>Bacteria</taxon>
        <taxon>Pseudomonadati</taxon>
        <taxon>Planctomycetota</taxon>
        <taxon>Planctomycetia</taxon>
        <taxon>Pirellulales</taxon>
        <taxon>Lacipirellulaceae</taxon>
        <taxon>Bythopirellula</taxon>
    </lineage>
</organism>
<keyword evidence="3" id="KW-1185">Reference proteome</keyword>
<reference evidence="2 3" key="1">
    <citation type="submission" date="2019-08" db="EMBL/GenBank/DDBJ databases">
        <title>Deep-cultivation of Planctomycetes and their phenomic and genomic characterization uncovers novel biology.</title>
        <authorList>
            <person name="Wiegand S."/>
            <person name="Jogler M."/>
            <person name="Boedeker C."/>
            <person name="Pinto D."/>
            <person name="Vollmers J."/>
            <person name="Rivas-Marin E."/>
            <person name="Kohn T."/>
            <person name="Peeters S.H."/>
            <person name="Heuer A."/>
            <person name="Rast P."/>
            <person name="Oberbeckmann S."/>
            <person name="Bunk B."/>
            <person name="Jeske O."/>
            <person name="Meyerdierks A."/>
            <person name="Storesund J.E."/>
            <person name="Kallscheuer N."/>
            <person name="Luecker S."/>
            <person name="Lage O.M."/>
            <person name="Pohl T."/>
            <person name="Merkel B.J."/>
            <person name="Hornburger P."/>
            <person name="Mueller R.-W."/>
            <person name="Bruemmer F."/>
            <person name="Labrenz M."/>
            <person name="Spormann A.M."/>
            <person name="Op den Camp H."/>
            <person name="Overmann J."/>
            <person name="Amann R."/>
            <person name="Jetten M.S.M."/>
            <person name="Mascher T."/>
            <person name="Medema M.H."/>
            <person name="Devos D.P."/>
            <person name="Kaster A.-K."/>
            <person name="Ovreas L."/>
            <person name="Rohde M."/>
            <person name="Galperin M.Y."/>
            <person name="Jogler C."/>
        </authorList>
    </citation>
    <scope>NUCLEOTIDE SEQUENCE [LARGE SCALE GENOMIC DNA]</scope>
    <source>
        <strain evidence="2 3">Pr1d</strain>
    </source>
</reference>
<protein>
    <recommendedName>
        <fullName evidence="4">DUF1844 domain-containing protein</fullName>
    </recommendedName>
</protein>
<dbReference type="RefSeq" id="WP_148073147.1">
    <property type="nucleotide sequence ID" value="NZ_CP042913.1"/>
</dbReference>
<dbReference type="Pfam" id="PF08899">
    <property type="entry name" value="DUF1844"/>
    <property type="match status" value="1"/>
</dbReference>
<dbReference type="EMBL" id="CP042913">
    <property type="protein sequence ID" value="QEG34501.1"/>
    <property type="molecule type" value="Genomic_DNA"/>
</dbReference>
<gene>
    <name evidence="2" type="ORF">Pr1d_17810</name>
</gene>
<dbReference type="InterPro" id="IPR014995">
    <property type="entry name" value="DUF1844"/>
</dbReference>
<evidence type="ECO:0000313" key="3">
    <source>
        <dbReference type="Proteomes" id="UP000323917"/>
    </source>
</evidence>
<dbReference type="OrthoDB" id="9799618at2"/>
<feature type="region of interest" description="Disordered" evidence="1">
    <location>
        <begin position="21"/>
        <end position="40"/>
    </location>
</feature>
<dbReference type="KEGG" id="bgok:Pr1d_17810"/>
<name>A0A5B9QK24_9BACT</name>
<feature type="compositionally biased region" description="Basic and acidic residues" evidence="1">
    <location>
        <begin position="21"/>
        <end position="35"/>
    </location>
</feature>
<evidence type="ECO:0008006" key="4">
    <source>
        <dbReference type="Google" id="ProtNLM"/>
    </source>
</evidence>
<evidence type="ECO:0000256" key="1">
    <source>
        <dbReference type="SAM" id="MobiDB-lite"/>
    </source>
</evidence>
<dbReference type="Proteomes" id="UP000323917">
    <property type="component" value="Chromosome"/>
</dbReference>